<dbReference type="InterPro" id="IPR010642">
    <property type="entry name" value="Invasion_prot_B"/>
</dbReference>
<keyword evidence="3" id="KW-1185">Reference proteome</keyword>
<dbReference type="Gene3D" id="2.60.40.1880">
    <property type="entry name" value="Invasion associated locus B (IalB) protein"/>
    <property type="match status" value="1"/>
</dbReference>
<sequence>MSLRLGIAAMMFAAVSTGFAGAAAQEAALPGGATSLREAHGDWLVTCAVKTGGGKKTRVCALSQEQFHAQTRQRVLAVELRPAGGGARGTLVLPFGLLLDKGAAYQLDEGPAGPQQRFRTCLPAGCLIEVDFDAATVKALRGGKALRVKATTDGGEETNLSLSLAGFAGAYDRTVILLK</sequence>
<proteinExistence type="predicted"/>
<dbReference type="EMBL" id="JACIEN010000009">
    <property type="protein sequence ID" value="MBB4019862.1"/>
    <property type="molecule type" value="Genomic_DNA"/>
</dbReference>
<evidence type="ECO:0000256" key="1">
    <source>
        <dbReference type="SAM" id="SignalP"/>
    </source>
</evidence>
<feature type="signal peptide" evidence="1">
    <location>
        <begin position="1"/>
        <end position="22"/>
    </location>
</feature>
<gene>
    <name evidence="2" type="ORF">GGR16_004922</name>
</gene>
<protein>
    <submittedName>
        <fullName evidence="2">Invasion protein IalB</fullName>
    </submittedName>
</protein>
<accession>A0A840C754</accession>
<reference evidence="2 3" key="1">
    <citation type="submission" date="2020-08" db="EMBL/GenBank/DDBJ databases">
        <title>Genomic Encyclopedia of Type Strains, Phase IV (KMG-IV): sequencing the most valuable type-strain genomes for metagenomic binning, comparative biology and taxonomic classification.</title>
        <authorList>
            <person name="Goeker M."/>
        </authorList>
    </citation>
    <scope>NUCLEOTIDE SEQUENCE [LARGE SCALE GENOMIC DNA]</scope>
    <source>
        <strain evidence="2 3">DSM 103737</strain>
    </source>
</reference>
<dbReference type="Pfam" id="PF06776">
    <property type="entry name" value="IalB"/>
    <property type="match status" value="1"/>
</dbReference>
<organism evidence="2 3">
    <name type="scientific">Chelatococcus caeni</name>
    <dbReference type="NCBI Taxonomy" id="1348468"/>
    <lineage>
        <taxon>Bacteria</taxon>
        <taxon>Pseudomonadati</taxon>
        <taxon>Pseudomonadota</taxon>
        <taxon>Alphaproteobacteria</taxon>
        <taxon>Hyphomicrobiales</taxon>
        <taxon>Chelatococcaceae</taxon>
        <taxon>Chelatococcus</taxon>
    </lineage>
</organism>
<feature type="chain" id="PRO_5032698327" evidence="1">
    <location>
        <begin position="23"/>
        <end position="179"/>
    </location>
</feature>
<evidence type="ECO:0000313" key="3">
    <source>
        <dbReference type="Proteomes" id="UP000577362"/>
    </source>
</evidence>
<keyword evidence="1" id="KW-0732">Signal</keyword>
<dbReference type="Proteomes" id="UP000577362">
    <property type="component" value="Unassembled WGS sequence"/>
</dbReference>
<dbReference type="InterPro" id="IPR038696">
    <property type="entry name" value="IalB_sf"/>
</dbReference>
<dbReference type="RefSeq" id="WP_157672229.1">
    <property type="nucleotide sequence ID" value="NZ_JACIEN010000009.1"/>
</dbReference>
<evidence type="ECO:0000313" key="2">
    <source>
        <dbReference type="EMBL" id="MBB4019862.1"/>
    </source>
</evidence>
<dbReference type="AlphaFoldDB" id="A0A840C754"/>
<comment type="caution">
    <text evidence="2">The sequence shown here is derived from an EMBL/GenBank/DDBJ whole genome shotgun (WGS) entry which is preliminary data.</text>
</comment>
<name>A0A840C754_9HYPH</name>